<dbReference type="KEGG" id="tmb:Thimo_3209"/>
<evidence type="ECO:0000313" key="2">
    <source>
        <dbReference type="EMBL" id="AGA91889.1"/>
    </source>
</evidence>
<keyword evidence="3" id="KW-1185">Reference proteome</keyword>
<dbReference type="eggNOG" id="COG1430">
    <property type="taxonomic scope" value="Bacteria"/>
</dbReference>
<dbReference type="Proteomes" id="UP000010816">
    <property type="component" value="Chromosome"/>
</dbReference>
<reference evidence="2 3" key="1">
    <citation type="submission" date="2011-09" db="EMBL/GenBank/DDBJ databases">
        <title>Complete sequence of chromosome of Thioflavicoccus mobilis 8321.</title>
        <authorList>
            <consortium name="US DOE Joint Genome Institute"/>
            <person name="Lucas S."/>
            <person name="Han J."/>
            <person name="Lapidus A."/>
            <person name="Cheng J.-F."/>
            <person name="Goodwin L."/>
            <person name="Pitluck S."/>
            <person name="Peters L."/>
            <person name="Ovchinnikova G."/>
            <person name="Lu M."/>
            <person name="Detter J.C."/>
            <person name="Han C."/>
            <person name="Tapia R."/>
            <person name="Land M."/>
            <person name="Hauser L."/>
            <person name="Kyrpides N."/>
            <person name="Ivanova N."/>
            <person name="Pagani I."/>
            <person name="Vogl K."/>
            <person name="Liu Z."/>
            <person name="Imhoff J."/>
            <person name="Thiel V."/>
            <person name="Frigaard N.-U."/>
            <person name="Bryant D."/>
            <person name="Woyke T."/>
        </authorList>
    </citation>
    <scope>NUCLEOTIDE SEQUENCE [LARGE SCALE GENOMIC DNA]</scope>
    <source>
        <strain evidence="2 3">8321</strain>
    </source>
</reference>
<proteinExistence type="predicted"/>
<gene>
    <name evidence="2" type="ORF">Thimo_3209</name>
</gene>
<feature type="signal peptide" evidence="1">
    <location>
        <begin position="1"/>
        <end position="23"/>
    </location>
</feature>
<feature type="chain" id="PRO_5003943274" description="DUF192 domain-containing protein" evidence="1">
    <location>
        <begin position="24"/>
        <end position="149"/>
    </location>
</feature>
<dbReference type="PANTHER" id="PTHR37953:SF1">
    <property type="entry name" value="UPF0127 PROTEIN MJ1496"/>
    <property type="match status" value="1"/>
</dbReference>
<dbReference type="HOGENOM" id="CLU_097039_0_0_6"/>
<dbReference type="InterPro" id="IPR003795">
    <property type="entry name" value="DUF192"/>
</dbReference>
<accession>L0H2S3</accession>
<evidence type="ECO:0000256" key="1">
    <source>
        <dbReference type="SAM" id="SignalP"/>
    </source>
</evidence>
<dbReference type="OrthoDB" id="5526466at2"/>
<evidence type="ECO:0000313" key="3">
    <source>
        <dbReference type="Proteomes" id="UP000010816"/>
    </source>
</evidence>
<organism evidence="2 3">
    <name type="scientific">Thioflavicoccus mobilis 8321</name>
    <dbReference type="NCBI Taxonomy" id="765912"/>
    <lineage>
        <taxon>Bacteria</taxon>
        <taxon>Pseudomonadati</taxon>
        <taxon>Pseudomonadota</taxon>
        <taxon>Gammaproteobacteria</taxon>
        <taxon>Chromatiales</taxon>
        <taxon>Chromatiaceae</taxon>
        <taxon>Thioflavicoccus</taxon>
    </lineage>
</organism>
<dbReference type="AlphaFoldDB" id="L0H2S3"/>
<keyword evidence="1" id="KW-0732">Signal</keyword>
<dbReference type="EMBL" id="CP003051">
    <property type="protein sequence ID" value="AGA91889.1"/>
    <property type="molecule type" value="Genomic_DNA"/>
</dbReference>
<dbReference type="Gene3D" id="2.60.120.1140">
    <property type="entry name" value="Protein of unknown function DUF192"/>
    <property type="match status" value="1"/>
</dbReference>
<dbReference type="PATRIC" id="fig|765912.4.peg.3138"/>
<dbReference type="STRING" id="765912.Thimo_3209"/>
<protein>
    <recommendedName>
        <fullName evidence="4">DUF192 domain-containing protein</fullName>
    </recommendedName>
</protein>
<evidence type="ECO:0008006" key="4">
    <source>
        <dbReference type="Google" id="ProtNLM"/>
    </source>
</evidence>
<dbReference type="Pfam" id="PF02643">
    <property type="entry name" value="DUF192"/>
    <property type="match status" value="1"/>
</dbReference>
<name>L0H2S3_9GAMM</name>
<sequence length="149" mass="16098">MTVSPLRLLSAALLLGLAAATTAAPLPQAEIAVGPQPLAVELAVTPDDRRQGLMYRPSLPADQGMLFVFPNDRRRCMWMRNTRIPLSVAFIAADGTIVNLADMAPLDDATHCSRGPIRYALEVNRGWFAEHGIAADDQIDGLQELPSAH</sequence>
<dbReference type="InterPro" id="IPR038695">
    <property type="entry name" value="Saro_0823-like_sf"/>
</dbReference>
<dbReference type="PANTHER" id="PTHR37953">
    <property type="entry name" value="UPF0127 PROTEIN MJ1496"/>
    <property type="match status" value="1"/>
</dbReference>
<dbReference type="RefSeq" id="WP_015282017.1">
    <property type="nucleotide sequence ID" value="NC_019940.1"/>
</dbReference>